<protein>
    <submittedName>
        <fullName evidence="5">Transcriptional regulator, GntR family</fullName>
    </submittedName>
</protein>
<dbReference type="GO" id="GO:0003677">
    <property type="term" value="F:DNA binding"/>
    <property type="evidence" value="ECO:0007669"/>
    <property type="project" value="UniProtKB-KW"/>
</dbReference>
<dbReference type="AlphaFoldDB" id="A0A1R4ITM7"/>
<evidence type="ECO:0000256" key="1">
    <source>
        <dbReference type="ARBA" id="ARBA00023015"/>
    </source>
</evidence>
<proteinExistence type="predicted"/>
<organism evidence="5 6">
    <name type="scientific">Mycetocola reblochoni REB411</name>
    <dbReference type="NCBI Taxonomy" id="1255698"/>
    <lineage>
        <taxon>Bacteria</taxon>
        <taxon>Bacillati</taxon>
        <taxon>Actinomycetota</taxon>
        <taxon>Actinomycetes</taxon>
        <taxon>Micrococcales</taxon>
        <taxon>Microbacteriaceae</taxon>
        <taxon>Mycetocola</taxon>
    </lineage>
</organism>
<evidence type="ECO:0000313" key="6">
    <source>
        <dbReference type="Proteomes" id="UP000196778"/>
    </source>
</evidence>
<keyword evidence="1" id="KW-0805">Transcription regulation</keyword>
<dbReference type="CDD" id="cd07377">
    <property type="entry name" value="WHTH_GntR"/>
    <property type="match status" value="1"/>
</dbReference>
<keyword evidence="6" id="KW-1185">Reference proteome</keyword>
<dbReference type="InterPro" id="IPR000524">
    <property type="entry name" value="Tscrpt_reg_HTH_GntR"/>
</dbReference>
<dbReference type="RefSeq" id="WP_087136276.1">
    <property type="nucleotide sequence ID" value="NZ_FUKR01000022.1"/>
</dbReference>
<keyword evidence="2" id="KW-0238">DNA-binding</keyword>
<sequence>MDSSPAPELFHAPDHDSSTPVFTQLREQLLEAIAAGRARAGDRLPTVRALAERLGVAPNTVAKTFRLLEQEGVVETRRRLGTFVAATSDDPVAAAAERAAGEFVRYCAGLGLTPAETVELVSRAAERPR</sequence>
<reference evidence="6" key="1">
    <citation type="submission" date="2017-02" db="EMBL/GenBank/DDBJ databases">
        <authorList>
            <person name="Dridi B."/>
        </authorList>
    </citation>
    <scope>NUCLEOTIDE SEQUENCE [LARGE SCALE GENOMIC DNA]</scope>
    <source>
        <strain evidence="6">EB411</strain>
    </source>
</reference>
<evidence type="ECO:0000256" key="3">
    <source>
        <dbReference type="ARBA" id="ARBA00023163"/>
    </source>
</evidence>
<dbReference type="PANTHER" id="PTHR38445">
    <property type="entry name" value="HTH-TYPE TRANSCRIPTIONAL REPRESSOR YTRA"/>
    <property type="match status" value="1"/>
</dbReference>
<feature type="domain" description="HTH gntR-type" evidence="4">
    <location>
        <begin position="19"/>
        <end position="87"/>
    </location>
</feature>
<dbReference type="Gene3D" id="1.10.10.10">
    <property type="entry name" value="Winged helix-like DNA-binding domain superfamily/Winged helix DNA-binding domain"/>
    <property type="match status" value="1"/>
</dbReference>
<dbReference type="InterPro" id="IPR036390">
    <property type="entry name" value="WH_DNA-bd_sf"/>
</dbReference>
<accession>A0A1R4ITM7</accession>
<evidence type="ECO:0000259" key="4">
    <source>
        <dbReference type="PROSITE" id="PS50949"/>
    </source>
</evidence>
<dbReference type="Proteomes" id="UP000196778">
    <property type="component" value="Unassembled WGS sequence"/>
</dbReference>
<dbReference type="EMBL" id="FUKR01000022">
    <property type="protein sequence ID" value="SJN22915.1"/>
    <property type="molecule type" value="Genomic_DNA"/>
</dbReference>
<gene>
    <name evidence="5" type="ORF">FM119_03365</name>
</gene>
<dbReference type="InterPro" id="IPR036388">
    <property type="entry name" value="WH-like_DNA-bd_sf"/>
</dbReference>
<dbReference type="SMART" id="SM00345">
    <property type="entry name" value="HTH_GNTR"/>
    <property type="match status" value="1"/>
</dbReference>
<dbReference type="PANTHER" id="PTHR38445:SF9">
    <property type="entry name" value="HTH-TYPE TRANSCRIPTIONAL REPRESSOR YTRA"/>
    <property type="match status" value="1"/>
</dbReference>
<name>A0A1R4ITM7_9MICO</name>
<evidence type="ECO:0000256" key="2">
    <source>
        <dbReference type="ARBA" id="ARBA00023125"/>
    </source>
</evidence>
<evidence type="ECO:0000313" key="5">
    <source>
        <dbReference type="EMBL" id="SJN22915.1"/>
    </source>
</evidence>
<keyword evidence="3" id="KW-0804">Transcription</keyword>
<dbReference type="PROSITE" id="PS50949">
    <property type="entry name" value="HTH_GNTR"/>
    <property type="match status" value="1"/>
</dbReference>
<dbReference type="SUPFAM" id="SSF46785">
    <property type="entry name" value="Winged helix' DNA-binding domain"/>
    <property type="match status" value="1"/>
</dbReference>
<dbReference type="Pfam" id="PF00392">
    <property type="entry name" value="GntR"/>
    <property type="match status" value="1"/>
</dbReference>
<dbReference type="GO" id="GO:0003700">
    <property type="term" value="F:DNA-binding transcription factor activity"/>
    <property type="evidence" value="ECO:0007669"/>
    <property type="project" value="InterPro"/>
</dbReference>
<dbReference type="OrthoDB" id="4307011at2"/>